<dbReference type="Pfam" id="PF10870">
    <property type="entry name" value="DUF2729"/>
    <property type="match status" value="1"/>
</dbReference>
<name>V9LSZ4_9ABAC</name>
<evidence type="ECO:0000313" key="1">
    <source>
        <dbReference type="EMBL" id="AFS51960.1"/>
    </source>
</evidence>
<sequence length="68" mass="7818">MKNNLLTYCKLRLVKSVSKKLVHLLCRCAVSRGAADDDGGGDDDDDKHYYKFNQFNNNCNFIYININN</sequence>
<dbReference type="EMBL" id="JX193905">
    <property type="protein sequence ID" value="AFS51960.1"/>
    <property type="molecule type" value="Genomic_DNA"/>
</dbReference>
<organism evidence="1">
    <name type="scientific">Dendrolimus kikuchii nucleopolyhedrovirus</name>
    <dbReference type="NCBI Taxonomy" id="1219875"/>
    <lineage>
        <taxon>Viruses</taxon>
        <taxon>Viruses incertae sedis</taxon>
        <taxon>Naldaviricetes</taxon>
        <taxon>Lefavirales</taxon>
        <taxon>Baculoviridae</taxon>
        <taxon>Alphabaculovirus</taxon>
    </lineage>
</organism>
<accession>V9LSZ4</accession>
<proteinExistence type="predicted"/>
<dbReference type="InterPro" id="IPR022621">
    <property type="entry name" value="AcMNPV_Orf72"/>
</dbReference>
<reference evidence="1" key="1">
    <citation type="submission" date="2012-06" db="EMBL/GenBank/DDBJ databases">
        <title>Genomic sequencing and analysis of the Dendrolimus kikuchii nucleopolyhedrovirus.</title>
        <authorList>
            <person name="Yang M.M."/>
        </authorList>
    </citation>
    <scope>NUCLEOTIDE SEQUENCE</scope>
    <source>
        <strain evidence="1">YN</strain>
    </source>
</reference>
<protein>
    <submittedName>
        <fullName evidence="1">DekiORF82</fullName>
    </submittedName>
</protein>